<feature type="domain" description="Bro-N" evidence="1">
    <location>
        <begin position="16"/>
        <end position="130"/>
    </location>
</feature>
<comment type="caution">
    <text evidence="2">The sequence shown here is derived from an EMBL/GenBank/DDBJ whole genome shotgun (WGS) entry which is preliminary data.</text>
</comment>
<keyword evidence="3" id="KW-1185">Reference proteome</keyword>
<dbReference type="EMBL" id="JACHJU010000002">
    <property type="protein sequence ID" value="MBB4940735.1"/>
    <property type="molecule type" value="Genomic_DNA"/>
</dbReference>
<evidence type="ECO:0000259" key="1">
    <source>
        <dbReference type="PROSITE" id="PS51750"/>
    </source>
</evidence>
<dbReference type="PANTHER" id="PTHR36180">
    <property type="entry name" value="DNA-BINDING PROTEIN-RELATED-RELATED"/>
    <property type="match status" value="1"/>
</dbReference>
<evidence type="ECO:0000313" key="2">
    <source>
        <dbReference type="EMBL" id="MBB4940735.1"/>
    </source>
</evidence>
<proteinExistence type="predicted"/>
<dbReference type="InterPro" id="IPR005039">
    <property type="entry name" value="Ant_C"/>
</dbReference>
<name>A0A7W7RYS8_9ACTN</name>
<dbReference type="Pfam" id="PF03374">
    <property type="entry name" value="ANT"/>
    <property type="match status" value="1"/>
</dbReference>
<dbReference type="PROSITE" id="PS51750">
    <property type="entry name" value="BRO_N"/>
    <property type="match status" value="1"/>
</dbReference>
<reference evidence="2 3" key="1">
    <citation type="submission" date="2020-08" db="EMBL/GenBank/DDBJ databases">
        <title>Sequencing the genomes of 1000 actinobacteria strains.</title>
        <authorList>
            <person name="Klenk H.-P."/>
        </authorList>
    </citation>
    <scope>NUCLEOTIDE SEQUENCE [LARGE SCALE GENOMIC DNA]</scope>
    <source>
        <strain evidence="2 3">DSM 43023</strain>
    </source>
</reference>
<protein>
    <submittedName>
        <fullName evidence="2">Prophage antirepressor-like protein</fullName>
    </submittedName>
</protein>
<gene>
    <name evidence="2" type="ORF">FHR32_005112</name>
</gene>
<dbReference type="Pfam" id="PF02498">
    <property type="entry name" value="Bro-N"/>
    <property type="match status" value="1"/>
</dbReference>
<dbReference type="SMART" id="SM01040">
    <property type="entry name" value="Bro-N"/>
    <property type="match status" value="1"/>
</dbReference>
<dbReference type="InterPro" id="IPR003497">
    <property type="entry name" value="BRO_N_domain"/>
</dbReference>
<dbReference type="RefSeq" id="WP_184756900.1">
    <property type="nucleotide sequence ID" value="NZ_BAABEK010000005.1"/>
</dbReference>
<accession>A0A7W7RYS8</accession>
<organism evidence="2 3">
    <name type="scientific">Streptosporangium album</name>
    <dbReference type="NCBI Taxonomy" id="47479"/>
    <lineage>
        <taxon>Bacteria</taxon>
        <taxon>Bacillati</taxon>
        <taxon>Actinomycetota</taxon>
        <taxon>Actinomycetes</taxon>
        <taxon>Streptosporangiales</taxon>
        <taxon>Streptosporangiaceae</taxon>
        <taxon>Streptosporangium</taxon>
    </lineage>
</organism>
<dbReference type="AlphaFoldDB" id="A0A7W7RYS8"/>
<evidence type="ECO:0000313" key="3">
    <source>
        <dbReference type="Proteomes" id="UP000534286"/>
    </source>
</evidence>
<dbReference type="GO" id="GO:0003677">
    <property type="term" value="F:DNA binding"/>
    <property type="evidence" value="ECO:0007669"/>
    <property type="project" value="InterPro"/>
</dbReference>
<dbReference type="Proteomes" id="UP000534286">
    <property type="component" value="Unassembled WGS sequence"/>
</dbReference>
<sequence>MDNGSLFGPDDSQRGSADVEVFTFPATGQQIRIIGTAENPLFCHADVCRGLDHSNPSVALALVDDDDRVQVDARETDIPNLNRDKIINPMMWFLTESGFYDLALASKAPGAKAFKRWITHNVLPTLRKTGSYGLVPKQFDPTDLDHVVQLAQIAADQKRQIEAQGEKIAELTPGYELAETYAGAGGTMTIRTFARTVQQWAQPRDIKVLQEHVFDFLGMIGMVIRSNTSEKGQATATALKAGWCENSTTDYTTHTRGTLLTTYARLTPKGVNHAWKRIHQAIGEFGTLDPKVINP</sequence>
<dbReference type="PANTHER" id="PTHR36180:SF2">
    <property type="entry name" value="BRO FAMILY PROTEIN"/>
    <property type="match status" value="1"/>
</dbReference>